<dbReference type="InterPro" id="IPR001279">
    <property type="entry name" value="Metallo-B-lactamas"/>
</dbReference>
<dbReference type="InterPro" id="IPR036866">
    <property type="entry name" value="RibonucZ/Hydroxyglut_hydro"/>
</dbReference>
<dbReference type="SUPFAM" id="SSF56281">
    <property type="entry name" value="Metallo-hydrolase/oxidoreductase"/>
    <property type="match status" value="1"/>
</dbReference>
<proteinExistence type="predicted"/>
<dbReference type="EMBL" id="CADCWP010000018">
    <property type="protein sequence ID" value="CAA9556842.1"/>
    <property type="molecule type" value="Genomic_DNA"/>
</dbReference>
<evidence type="ECO:0000313" key="4">
    <source>
        <dbReference type="EMBL" id="CAA9556842.1"/>
    </source>
</evidence>
<sequence length="349" mass="36480">MTRIVALLSVGLALAACSTSARGQSLEVHFIDVGQGDSVLIRSPSGQNVLYDGGRRDDDALAYLQSVGVTTLDLVIASHPDADHIGGLEKVVRAYGPRVFIQNGLPADTDVYDDLFLAVQEAGSQVLPPTARRIGLGDATLQVIPPPGDESLGNNDNSVGAIVSYGDFDVALTGDAEQPEFSWWFANVPELFRPVEVYKSSHHGSPNGDSAESVATFDPEAVVISVGLDNSYGHPSEEALALYEGVGAQVYRTDLNGTIIVTASADGEYLVNANPTAPEVATPVPDEFEEEAAVHSSSLAYDPSGPDQDCGDFSTQAEAQAFYEAAGGPESDPHGLDGEGDGTACESLP</sequence>
<feature type="signal peptide" evidence="2">
    <location>
        <begin position="1"/>
        <end position="23"/>
    </location>
</feature>
<dbReference type="PROSITE" id="PS51257">
    <property type="entry name" value="PROKAR_LIPOPROTEIN"/>
    <property type="match status" value="1"/>
</dbReference>
<name>A0A6J4UPS6_9DEIN</name>
<dbReference type="InterPro" id="IPR052159">
    <property type="entry name" value="Competence_DNA_uptake"/>
</dbReference>
<feature type="region of interest" description="Disordered" evidence="1">
    <location>
        <begin position="294"/>
        <end position="313"/>
    </location>
</feature>
<gene>
    <name evidence="4" type="ORF">AVDCRST_MAG86-268</name>
</gene>
<dbReference type="Gene3D" id="3.60.15.10">
    <property type="entry name" value="Ribonuclease Z/Hydroxyacylglutathione hydrolase-like"/>
    <property type="match status" value="1"/>
</dbReference>
<evidence type="ECO:0000259" key="3">
    <source>
        <dbReference type="SMART" id="SM00849"/>
    </source>
</evidence>
<keyword evidence="2" id="KW-0732">Signal</keyword>
<dbReference type="PANTHER" id="PTHR30619">
    <property type="entry name" value="DNA INTERNALIZATION/COMPETENCE PROTEIN COMEC/REC2"/>
    <property type="match status" value="1"/>
</dbReference>
<reference evidence="4" key="1">
    <citation type="submission" date="2020-02" db="EMBL/GenBank/DDBJ databases">
        <authorList>
            <person name="Meier V. D."/>
        </authorList>
    </citation>
    <scope>NUCLEOTIDE SEQUENCE</scope>
    <source>
        <strain evidence="4">AVDCRST_MAG86</strain>
    </source>
</reference>
<feature type="domain" description="Metallo-beta-lactamase" evidence="3">
    <location>
        <begin position="35"/>
        <end position="228"/>
    </location>
</feature>
<dbReference type="PANTHER" id="PTHR30619:SF1">
    <property type="entry name" value="RECOMBINATION PROTEIN 2"/>
    <property type="match status" value="1"/>
</dbReference>
<dbReference type="AlphaFoldDB" id="A0A6J4UPS6"/>
<accession>A0A6J4UPS6</accession>
<protein>
    <recommendedName>
        <fullName evidence="3">Metallo-beta-lactamase domain-containing protein</fullName>
    </recommendedName>
</protein>
<evidence type="ECO:0000256" key="2">
    <source>
        <dbReference type="SAM" id="SignalP"/>
    </source>
</evidence>
<dbReference type="CDD" id="cd07731">
    <property type="entry name" value="ComA-like_MBL-fold"/>
    <property type="match status" value="1"/>
</dbReference>
<evidence type="ECO:0000256" key="1">
    <source>
        <dbReference type="SAM" id="MobiDB-lite"/>
    </source>
</evidence>
<feature type="region of interest" description="Disordered" evidence="1">
    <location>
        <begin position="324"/>
        <end position="349"/>
    </location>
</feature>
<organism evidence="4">
    <name type="scientific">uncultured Truepera sp</name>
    <dbReference type="NCBI Taxonomy" id="543023"/>
    <lineage>
        <taxon>Bacteria</taxon>
        <taxon>Thermotogati</taxon>
        <taxon>Deinococcota</taxon>
        <taxon>Deinococci</taxon>
        <taxon>Trueperales</taxon>
        <taxon>Trueperaceae</taxon>
        <taxon>Truepera</taxon>
        <taxon>environmental samples</taxon>
    </lineage>
</organism>
<dbReference type="Pfam" id="PF00753">
    <property type="entry name" value="Lactamase_B"/>
    <property type="match status" value="1"/>
</dbReference>
<dbReference type="InterPro" id="IPR035681">
    <property type="entry name" value="ComA-like_MBL"/>
</dbReference>
<dbReference type="SMART" id="SM00849">
    <property type="entry name" value="Lactamase_B"/>
    <property type="match status" value="1"/>
</dbReference>
<feature type="chain" id="PRO_5026801278" description="Metallo-beta-lactamase domain-containing protein" evidence="2">
    <location>
        <begin position="24"/>
        <end position="349"/>
    </location>
</feature>